<dbReference type="InterPro" id="IPR029071">
    <property type="entry name" value="Ubiquitin-like_domsf"/>
</dbReference>
<evidence type="ECO:0000256" key="6">
    <source>
        <dbReference type="ARBA" id="ARBA00022490"/>
    </source>
</evidence>
<dbReference type="InterPro" id="IPR002867">
    <property type="entry name" value="IBR_dom"/>
</dbReference>
<evidence type="ECO:0000256" key="11">
    <source>
        <dbReference type="ARBA" id="ARBA00022771"/>
    </source>
</evidence>
<dbReference type="InterPro" id="IPR041170">
    <property type="entry name" value="Znf-RING_14"/>
</dbReference>
<dbReference type="CDD" id="cd20357">
    <property type="entry name" value="Rcat_RBR_parkin"/>
    <property type="match status" value="1"/>
</dbReference>
<dbReference type="PROSITE" id="PS50053">
    <property type="entry name" value="UBIQUITIN_2"/>
    <property type="match status" value="1"/>
</dbReference>
<keyword evidence="6" id="KW-0963">Cytoplasm</keyword>
<organism evidence="22 23">
    <name type="scientific">Priapulus caudatus</name>
    <name type="common">Priapulid worm</name>
    <dbReference type="NCBI Taxonomy" id="37621"/>
    <lineage>
        <taxon>Eukaryota</taxon>
        <taxon>Metazoa</taxon>
        <taxon>Ecdysozoa</taxon>
        <taxon>Scalidophora</taxon>
        <taxon>Priapulida</taxon>
        <taxon>Priapulimorpha</taxon>
        <taxon>Priapulimorphida</taxon>
        <taxon>Priapulidae</taxon>
        <taxon>Priapulus</taxon>
    </lineage>
</organism>
<comment type="subunit">
    <text evidence="19">Forms an E3 ubiquitin ligase complex.</text>
</comment>
<evidence type="ECO:0000256" key="2">
    <source>
        <dbReference type="ARBA" id="ARBA00004173"/>
    </source>
</evidence>
<dbReference type="InterPro" id="IPR047534">
    <property type="entry name" value="BRcat_RBR_parkin"/>
</dbReference>
<dbReference type="Pfam" id="PF22605">
    <property type="entry name" value="IBR_2"/>
    <property type="match status" value="1"/>
</dbReference>
<dbReference type="InterPro" id="IPR013083">
    <property type="entry name" value="Znf_RING/FYVE/PHD"/>
</dbReference>
<dbReference type="EC" id="2.3.2.31" evidence="5 19"/>
<keyword evidence="7" id="KW-0597">Phosphoprotein</keyword>
<dbReference type="PRINTS" id="PR01475">
    <property type="entry name" value="PARKIN"/>
</dbReference>
<dbReference type="Gene3D" id="3.30.40.10">
    <property type="entry name" value="Zinc/RING finger domain, C3HC4 (zinc finger)"/>
    <property type="match status" value="1"/>
</dbReference>
<evidence type="ECO:0000256" key="17">
    <source>
        <dbReference type="ARBA" id="ARBA00029442"/>
    </source>
</evidence>
<keyword evidence="12 19" id="KW-0833">Ubl conjugation pathway</keyword>
<keyword evidence="11" id="KW-0863">Zinc-finger</keyword>
<dbReference type="InterPro" id="IPR000626">
    <property type="entry name" value="Ubiquitin-like_dom"/>
</dbReference>
<comment type="pathway">
    <text evidence="4 19">Protein modification; protein ubiquitination.</text>
</comment>
<dbReference type="GeneID" id="106810453"/>
<dbReference type="InterPro" id="IPR041565">
    <property type="entry name" value="Parkin_Znf-RING"/>
</dbReference>
<dbReference type="CDD" id="cd21382">
    <property type="entry name" value="RING0_parkin"/>
    <property type="match status" value="1"/>
</dbReference>
<reference evidence="23" key="1">
    <citation type="submission" date="2025-08" db="UniProtKB">
        <authorList>
            <consortium name="RefSeq"/>
        </authorList>
    </citation>
    <scope>IDENTIFICATION</scope>
</reference>
<dbReference type="Gene3D" id="1.20.120.1750">
    <property type="match status" value="1"/>
</dbReference>
<evidence type="ECO:0000256" key="4">
    <source>
        <dbReference type="ARBA" id="ARBA00004906"/>
    </source>
</evidence>
<dbReference type="RefSeq" id="XP_014669301.1">
    <property type="nucleotide sequence ID" value="XM_014813815.1"/>
</dbReference>
<dbReference type="InterPro" id="IPR054694">
    <property type="entry name" value="Parkin-like_IBR"/>
</dbReference>
<proteinExistence type="inferred from homology"/>
<dbReference type="SUPFAM" id="SSF54236">
    <property type="entry name" value="Ubiquitin-like"/>
    <property type="match status" value="1"/>
</dbReference>
<keyword evidence="22" id="KW-1185">Reference proteome</keyword>
<keyword evidence="15 19" id="KW-0072">Autophagy</keyword>
<dbReference type="SUPFAM" id="SSF57850">
    <property type="entry name" value="RING/U-box"/>
    <property type="match status" value="2"/>
</dbReference>
<dbReference type="InterPro" id="IPR044066">
    <property type="entry name" value="TRIAD_supradom"/>
</dbReference>
<evidence type="ECO:0000256" key="3">
    <source>
        <dbReference type="ARBA" id="ARBA00004514"/>
    </source>
</evidence>
<keyword evidence="14 19" id="KW-0832">Ubl conjugation</keyword>
<evidence type="ECO:0000256" key="5">
    <source>
        <dbReference type="ARBA" id="ARBA00012251"/>
    </source>
</evidence>
<evidence type="ECO:0000259" key="20">
    <source>
        <dbReference type="PROSITE" id="PS50053"/>
    </source>
</evidence>
<name>A0ABM1EAT0_PRICU</name>
<comment type="subcellular location">
    <subcellularLocation>
        <location evidence="3">Cytoplasm</location>
        <location evidence="3">Cytosol</location>
    </subcellularLocation>
    <subcellularLocation>
        <location evidence="2 19">Mitochondrion</location>
    </subcellularLocation>
</comment>
<dbReference type="InterPro" id="IPR003977">
    <property type="entry name" value="Parkin"/>
</dbReference>
<evidence type="ECO:0000256" key="9">
    <source>
        <dbReference type="ARBA" id="ARBA00022723"/>
    </source>
</evidence>
<dbReference type="Pfam" id="PF17976">
    <property type="entry name" value="zf-RING_12"/>
    <property type="match status" value="1"/>
</dbReference>
<dbReference type="InterPro" id="IPR047535">
    <property type="entry name" value="RING-HC_RBR_parkin"/>
</dbReference>
<dbReference type="SMART" id="SM00647">
    <property type="entry name" value="IBR"/>
    <property type="match status" value="2"/>
</dbReference>
<evidence type="ECO:0000256" key="7">
    <source>
        <dbReference type="ARBA" id="ARBA00022553"/>
    </source>
</evidence>
<comment type="similarity">
    <text evidence="17 19">Belongs to the RBR family. Parkin subfamily.</text>
</comment>
<feature type="domain" description="RING-type" evidence="21">
    <location>
        <begin position="229"/>
        <end position="450"/>
    </location>
</feature>
<keyword evidence="16 19" id="KW-0496">Mitochondrion</keyword>
<keyword evidence="9 19" id="KW-0479">Metal-binding</keyword>
<evidence type="ECO:0000256" key="19">
    <source>
        <dbReference type="PIRNR" id="PIRNR037880"/>
    </source>
</evidence>
<dbReference type="PROSITE" id="PS51873">
    <property type="entry name" value="TRIAD"/>
    <property type="match status" value="1"/>
</dbReference>
<evidence type="ECO:0000313" key="22">
    <source>
        <dbReference type="Proteomes" id="UP000695022"/>
    </source>
</evidence>
<comment type="function">
    <text evidence="19">Functions within a multiprotein E3 ubiquitin ligase complex, catalyzing the covalent attachment of ubiquitin moieties onto substrate proteins.</text>
</comment>
<evidence type="ECO:0000256" key="1">
    <source>
        <dbReference type="ARBA" id="ARBA00001798"/>
    </source>
</evidence>
<dbReference type="Proteomes" id="UP000695022">
    <property type="component" value="Unplaced"/>
</dbReference>
<dbReference type="PANTHER" id="PTHR11685">
    <property type="entry name" value="RBR FAMILY RING FINGER AND IBR DOMAIN-CONTAINING"/>
    <property type="match status" value="1"/>
</dbReference>
<evidence type="ECO:0000259" key="21">
    <source>
        <dbReference type="PROSITE" id="PS51873"/>
    </source>
</evidence>
<evidence type="ECO:0000256" key="10">
    <source>
        <dbReference type="ARBA" id="ARBA00022737"/>
    </source>
</evidence>
<protein>
    <recommendedName>
        <fullName evidence="18 19">E3 ubiquitin-protein ligase parkin</fullName>
        <ecNumber evidence="5 19">2.3.2.31</ecNumber>
    </recommendedName>
</protein>
<dbReference type="Gene3D" id="3.10.20.90">
    <property type="entry name" value="Phosphatidylinositol 3-kinase Catalytic Subunit, Chain A, domain 1"/>
    <property type="match status" value="1"/>
</dbReference>
<evidence type="ECO:0000313" key="23">
    <source>
        <dbReference type="RefSeq" id="XP_014669301.1"/>
    </source>
</evidence>
<keyword evidence="13 19" id="KW-0862">Zinc</keyword>
<evidence type="ECO:0000256" key="12">
    <source>
        <dbReference type="ARBA" id="ARBA00022786"/>
    </source>
</evidence>
<comment type="catalytic activity">
    <reaction evidence="1 19">
        <text>[E2 ubiquitin-conjugating enzyme]-S-ubiquitinyl-L-cysteine + [acceptor protein]-L-lysine = [E2 ubiquitin-conjugating enzyme]-L-cysteine + [acceptor protein]-N(6)-ubiquitinyl-L-lysine.</text>
        <dbReference type="EC" id="2.3.2.31"/>
    </reaction>
</comment>
<evidence type="ECO:0000256" key="16">
    <source>
        <dbReference type="ARBA" id="ARBA00023128"/>
    </source>
</evidence>
<evidence type="ECO:0000256" key="13">
    <source>
        <dbReference type="ARBA" id="ARBA00022833"/>
    </source>
</evidence>
<keyword evidence="10" id="KW-0677">Repeat</keyword>
<evidence type="ECO:0000256" key="8">
    <source>
        <dbReference type="ARBA" id="ARBA00022679"/>
    </source>
</evidence>
<dbReference type="Gene3D" id="2.20.25.20">
    <property type="match status" value="1"/>
</dbReference>
<evidence type="ECO:0000256" key="18">
    <source>
        <dbReference type="ARBA" id="ARBA00029536"/>
    </source>
</evidence>
<dbReference type="PIRSF" id="PIRSF037880">
    <property type="entry name" value="Parkin"/>
    <property type="match status" value="1"/>
</dbReference>
<evidence type="ECO:0000256" key="14">
    <source>
        <dbReference type="ARBA" id="ARBA00022843"/>
    </source>
</evidence>
<dbReference type="InterPro" id="IPR047536">
    <property type="entry name" value="Rcat_RBR_parkin"/>
</dbReference>
<feature type="domain" description="Ubiquitin-like" evidence="20">
    <location>
        <begin position="17"/>
        <end position="94"/>
    </location>
</feature>
<evidence type="ECO:0000256" key="15">
    <source>
        <dbReference type="ARBA" id="ARBA00023006"/>
    </source>
</evidence>
<dbReference type="InterPro" id="IPR031127">
    <property type="entry name" value="E3_UB_ligase_RBR"/>
</dbReference>
<dbReference type="Pfam" id="PF17978">
    <property type="entry name" value="zf-RING_14"/>
    <property type="match status" value="1"/>
</dbReference>
<gene>
    <name evidence="23" type="primary">LOC106810453</name>
</gene>
<dbReference type="CDD" id="cd16627">
    <property type="entry name" value="RING-HC_RBR_parkin"/>
    <property type="match status" value="1"/>
</dbReference>
<accession>A0ABM1EAT0</accession>
<keyword evidence="8" id="KW-0808">Transferase</keyword>
<dbReference type="CDD" id="cd20340">
    <property type="entry name" value="BRcat_RBR_parkin"/>
    <property type="match status" value="1"/>
</dbReference>
<sequence length="450" mass="50735">MAAPMGATHRMEEPSTVHITVKLGINRVLPVTVPCNWNVGQLKELLHEQLDLDQPKSLPLSQIKILFAGRELSDEFIFKDSDFGQHTVVNAVYRPITQNIMSTVEEPHWLLTSSEDRYSSLVSSSTAAGQSDHGARKLFYVYCKEPSCRRIQPGKLRVRCRTCGEATLSISKEPNCWDDVLTPGRIAGICHREGCDGTVAEFYFKCSVHASVNERESMVVLPLIRPNTLNIPCLACTDTRDVVIVFPCDDGHVMCLDCFREYCFTMLNDKLFIHHPIYGFTLPCPVKCPESYIRETHHFRILGEEQYERYQRFATEGLLLSDGGVLCPSPGCGEGFLPDTYVKNITCLTCGFQFCRNCNEKYHIGACNQLDAETGSTGYGISGENAQRACWEAASRKLIRQTTKPCPKCSTPVERDGGCMHILCTRCQHEWCWLCHAPWIRNCQADHWFG</sequence>